<keyword evidence="4 5" id="KW-0862">Zinc</keyword>
<protein>
    <submittedName>
        <fullName evidence="7">Zinc finger protein like</fullName>
    </submittedName>
</protein>
<dbReference type="FunFam" id="4.10.1000.10:FF:000001">
    <property type="entry name" value="zinc finger CCCH domain-containing protein 15-like"/>
    <property type="match status" value="1"/>
</dbReference>
<organism evidence="7 8">
    <name type="scientific">Actinidia chinensis var. chinensis</name>
    <name type="common">Chinese soft-hair kiwi</name>
    <dbReference type="NCBI Taxonomy" id="1590841"/>
    <lineage>
        <taxon>Eukaryota</taxon>
        <taxon>Viridiplantae</taxon>
        <taxon>Streptophyta</taxon>
        <taxon>Embryophyta</taxon>
        <taxon>Tracheophyta</taxon>
        <taxon>Spermatophyta</taxon>
        <taxon>Magnoliopsida</taxon>
        <taxon>eudicotyledons</taxon>
        <taxon>Gunneridae</taxon>
        <taxon>Pentapetalae</taxon>
        <taxon>asterids</taxon>
        <taxon>Ericales</taxon>
        <taxon>Actinidiaceae</taxon>
        <taxon>Actinidia</taxon>
    </lineage>
</organism>
<reference evidence="7 8" key="1">
    <citation type="submission" date="2017-07" db="EMBL/GenBank/DDBJ databases">
        <title>An improved, manually edited Actinidia chinensis var. chinensis (kiwifruit) genome highlights the challenges associated with draft genomes and gene prediction in plants.</title>
        <authorList>
            <person name="Pilkington S."/>
            <person name="Crowhurst R."/>
            <person name="Hilario E."/>
            <person name="Nardozza S."/>
            <person name="Fraser L."/>
            <person name="Peng Y."/>
            <person name="Gunaseelan K."/>
            <person name="Simpson R."/>
            <person name="Tahir J."/>
            <person name="Deroles S."/>
            <person name="Templeton K."/>
            <person name="Luo Z."/>
            <person name="Davy M."/>
            <person name="Cheng C."/>
            <person name="Mcneilage M."/>
            <person name="Scaglione D."/>
            <person name="Liu Y."/>
            <person name="Zhang Q."/>
            <person name="Datson P."/>
            <person name="De Silva N."/>
            <person name="Gardiner S."/>
            <person name="Bassett H."/>
            <person name="Chagne D."/>
            <person name="Mccallum J."/>
            <person name="Dzierzon H."/>
            <person name="Deng C."/>
            <person name="Wang Y.-Y."/>
            <person name="Barron N."/>
            <person name="Manako K."/>
            <person name="Bowen J."/>
            <person name="Foster T."/>
            <person name="Erridge Z."/>
            <person name="Tiffin H."/>
            <person name="Waite C."/>
            <person name="Davies K."/>
            <person name="Grierson E."/>
            <person name="Laing W."/>
            <person name="Kirk R."/>
            <person name="Chen X."/>
            <person name="Wood M."/>
            <person name="Montefiori M."/>
            <person name="Brummell D."/>
            <person name="Schwinn K."/>
            <person name="Catanach A."/>
            <person name="Fullerton C."/>
            <person name="Li D."/>
            <person name="Meiyalaghan S."/>
            <person name="Nieuwenhuizen N."/>
            <person name="Read N."/>
            <person name="Prakash R."/>
            <person name="Hunter D."/>
            <person name="Zhang H."/>
            <person name="Mckenzie M."/>
            <person name="Knabel M."/>
            <person name="Harris A."/>
            <person name="Allan A."/>
            <person name="Chen A."/>
            <person name="Janssen B."/>
            <person name="Plunkett B."/>
            <person name="Dwamena C."/>
            <person name="Voogd C."/>
            <person name="Leif D."/>
            <person name="Lafferty D."/>
            <person name="Souleyre E."/>
            <person name="Varkonyi-Gasic E."/>
            <person name="Gambi F."/>
            <person name="Hanley J."/>
            <person name="Yao J.-L."/>
            <person name="Cheung J."/>
            <person name="David K."/>
            <person name="Warren B."/>
            <person name="Marsh K."/>
            <person name="Snowden K."/>
            <person name="Lin-Wang K."/>
            <person name="Brian L."/>
            <person name="Martinez-Sanchez M."/>
            <person name="Wang M."/>
            <person name="Ileperuma N."/>
            <person name="Macnee N."/>
            <person name="Campin R."/>
            <person name="Mcatee P."/>
            <person name="Drummond R."/>
            <person name="Espley R."/>
            <person name="Ireland H."/>
            <person name="Wu R."/>
            <person name="Atkinson R."/>
            <person name="Karunairetnam S."/>
            <person name="Bulley S."/>
            <person name="Chunkath S."/>
            <person name="Hanley Z."/>
            <person name="Storey R."/>
            <person name="Thrimawithana A."/>
            <person name="Thomson S."/>
            <person name="David C."/>
            <person name="Testolin R."/>
        </authorList>
    </citation>
    <scope>NUCLEOTIDE SEQUENCE [LARGE SCALE GENOMIC DNA]</scope>
    <source>
        <strain evidence="8">cv. Red5</strain>
        <tissue evidence="7">Young leaf</tissue>
    </source>
</reference>
<dbReference type="Gene3D" id="4.10.1000.10">
    <property type="entry name" value="Zinc finger, CCCH-type"/>
    <property type="match status" value="2"/>
</dbReference>
<dbReference type="STRING" id="1590841.A0A2R6Q6E1"/>
<evidence type="ECO:0000256" key="3">
    <source>
        <dbReference type="ARBA" id="ARBA00022771"/>
    </source>
</evidence>
<dbReference type="GO" id="GO:0003729">
    <property type="term" value="F:mRNA binding"/>
    <property type="evidence" value="ECO:0007669"/>
    <property type="project" value="InterPro"/>
</dbReference>
<name>A0A2R6Q6E1_ACTCC</name>
<keyword evidence="1 5" id="KW-0479">Metal-binding</keyword>
<dbReference type="Pfam" id="PF00642">
    <property type="entry name" value="zf-CCCH"/>
    <property type="match status" value="2"/>
</dbReference>
<dbReference type="Gramene" id="PSS02829">
    <property type="protein sequence ID" value="PSS02829"/>
    <property type="gene ID" value="CEY00_Acc21209"/>
</dbReference>
<reference evidence="8" key="2">
    <citation type="journal article" date="2018" name="BMC Genomics">
        <title>A manually annotated Actinidia chinensis var. chinensis (kiwifruit) genome highlights the challenges associated with draft genomes and gene prediction in plants.</title>
        <authorList>
            <person name="Pilkington S.M."/>
            <person name="Crowhurst R."/>
            <person name="Hilario E."/>
            <person name="Nardozza S."/>
            <person name="Fraser L."/>
            <person name="Peng Y."/>
            <person name="Gunaseelan K."/>
            <person name="Simpson R."/>
            <person name="Tahir J."/>
            <person name="Deroles S.C."/>
            <person name="Templeton K."/>
            <person name="Luo Z."/>
            <person name="Davy M."/>
            <person name="Cheng C."/>
            <person name="McNeilage M."/>
            <person name="Scaglione D."/>
            <person name="Liu Y."/>
            <person name="Zhang Q."/>
            <person name="Datson P."/>
            <person name="De Silva N."/>
            <person name="Gardiner S.E."/>
            <person name="Bassett H."/>
            <person name="Chagne D."/>
            <person name="McCallum J."/>
            <person name="Dzierzon H."/>
            <person name="Deng C."/>
            <person name="Wang Y.Y."/>
            <person name="Barron L."/>
            <person name="Manako K."/>
            <person name="Bowen J."/>
            <person name="Foster T.M."/>
            <person name="Erridge Z.A."/>
            <person name="Tiffin H."/>
            <person name="Waite C.N."/>
            <person name="Davies K.M."/>
            <person name="Grierson E.P."/>
            <person name="Laing W.A."/>
            <person name="Kirk R."/>
            <person name="Chen X."/>
            <person name="Wood M."/>
            <person name="Montefiori M."/>
            <person name="Brummell D.A."/>
            <person name="Schwinn K.E."/>
            <person name="Catanach A."/>
            <person name="Fullerton C."/>
            <person name="Li D."/>
            <person name="Meiyalaghan S."/>
            <person name="Nieuwenhuizen N."/>
            <person name="Read N."/>
            <person name="Prakash R."/>
            <person name="Hunter D."/>
            <person name="Zhang H."/>
            <person name="McKenzie M."/>
            <person name="Knabel M."/>
            <person name="Harris A."/>
            <person name="Allan A.C."/>
            <person name="Gleave A."/>
            <person name="Chen A."/>
            <person name="Janssen B.J."/>
            <person name="Plunkett B."/>
            <person name="Ampomah-Dwamena C."/>
            <person name="Voogd C."/>
            <person name="Leif D."/>
            <person name="Lafferty D."/>
            <person name="Souleyre E.J.F."/>
            <person name="Varkonyi-Gasic E."/>
            <person name="Gambi F."/>
            <person name="Hanley J."/>
            <person name="Yao J.L."/>
            <person name="Cheung J."/>
            <person name="David K.M."/>
            <person name="Warren B."/>
            <person name="Marsh K."/>
            <person name="Snowden K.C."/>
            <person name="Lin-Wang K."/>
            <person name="Brian L."/>
            <person name="Martinez-Sanchez M."/>
            <person name="Wang M."/>
            <person name="Ileperuma N."/>
            <person name="Macnee N."/>
            <person name="Campin R."/>
            <person name="McAtee P."/>
            <person name="Drummond R.S.M."/>
            <person name="Espley R.V."/>
            <person name="Ireland H.S."/>
            <person name="Wu R."/>
            <person name="Atkinson R.G."/>
            <person name="Karunairetnam S."/>
            <person name="Bulley S."/>
            <person name="Chunkath S."/>
            <person name="Hanley Z."/>
            <person name="Storey R."/>
            <person name="Thrimawithana A.H."/>
            <person name="Thomson S."/>
            <person name="David C."/>
            <person name="Testolin R."/>
            <person name="Huang H."/>
            <person name="Hellens R.P."/>
            <person name="Schaffer R.J."/>
        </authorList>
    </citation>
    <scope>NUCLEOTIDE SEQUENCE [LARGE SCALE GENOMIC DNA]</scope>
    <source>
        <strain evidence="8">cv. Red5</strain>
    </source>
</reference>
<dbReference type="PANTHER" id="PTHR12547">
    <property type="entry name" value="CCCH ZINC FINGER/TIS11-RELATED"/>
    <property type="match status" value="1"/>
</dbReference>
<evidence type="ECO:0000313" key="7">
    <source>
        <dbReference type="EMBL" id="PSS02829.1"/>
    </source>
</evidence>
<accession>A0A2R6Q6E1</accession>
<gene>
    <name evidence="7" type="ORF">CEY00_Acc21209</name>
</gene>
<feature type="zinc finger region" description="C3H1-type" evidence="5">
    <location>
        <begin position="183"/>
        <end position="211"/>
    </location>
</feature>
<keyword evidence="3 5" id="KW-0863">Zinc-finger</keyword>
<dbReference type="GO" id="GO:0008270">
    <property type="term" value="F:zinc ion binding"/>
    <property type="evidence" value="ECO:0007669"/>
    <property type="project" value="UniProtKB-KW"/>
</dbReference>
<dbReference type="InParanoid" id="A0A2R6Q6E1"/>
<dbReference type="SUPFAM" id="SSF90229">
    <property type="entry name" value="CCCH zinc finger"/>
    <property type="match status" value="2"/>
</dbReference>
<evidence type="ECO:0000256" key="1">
    <source>
        <dbReference type="ARBA" id="ARBA00022723"/>
    </source>
</evidence>
<feature type="domain" description="C3H1-type" evidence="6">
    <location>
        <begin position="183"/>
        <end position="211"/>
    </location>
</feature>
<comment type="caution">
    <text evidence="7">The sequence shown here is derived from an EMBL/GenBank/DDBJ whole genome shotgun (WGS) entry which is preliminary data.</text>
</comment>
<dbReference type="InterPro" id="IPR000571">
    <property type="entry name" value="Znf_CCCH"/>
</dbReference>
<dbReference type="PROSITE" id="PS50103">
    <property type="entry name" value="ZF_C3H1"/>
    <property type="match status" value="2"/>
</dbReference>
<dbReference type="AlphaFoldDB" id="A0A2R6Q6E1"/>
<dbReference type="InterPro" id="IPR036855">
    <property type="entry name" value="Znf_CCCH_sf"/>
</dbReference>
<dbReference type="OrthoDB" id="410307at2759"/>
<evidence type="ECO:0000256" key="5">
    <source>
        <dbReference type="PROSITE-ProRule" id="PRU00723"/>
    </source>
</evidence>
<proteinExistence type="predicted"/>
<dbReference type="PANTHER" id="PTHR12547:SF18">
    <property type="entry name" value="PROTEIN TIS11"/>
    <property type="match status" value="1"/>
</dbReference>
<dbReference type="OMA" id="FHKSETC"/>
<evidence type="ECO:0000256" key="4">
    <source>
        <dbReference type="ARBA" id="ARBA00022833"/>
    </source>
</evidence>
<evidence type="ECO:0000256" key="2">
    <source>
        <dbReference type="ARBA" id="ARBA00022737"/>
    </source>
</evidence>
<dbReference type="SMART" id="SM00356">
    <property type="entry name" value="ZnF_C3H1"/>
    <property type="match status" value="2"/>
</dbReference>
<feature type="zinc finger region" description="C3H1-type" evidence="5">
    <location>
        <begin position="223"/>
        <end position="251"/>
    </location>
</feature>
<dbReference type="Proteomes" id="UP000241394">
    <property type="component" value="Chromosome LG19"/>
</dbReference>
<keyword evidence="8" id="KW-1185">Reference proteome</keyword>
<sequence>MEGPYGNNSSRVSKLKAFNGNVSPINSQRDNHQFFIGGGRLHHPPKSPTLDPYSENLDSALIRYLRSGSPASPVAGDTFKAPVDGAMIGHQFLSGNSSGSGGSVGYLSSWGSSATVSPLSAVENLETPPARSPPVFKTPVKVEEDVLVMDGILVESVSGGRMRLSALSDSGGSSSSSSGSKSFYKTEICRSWEDSSHCRYGSKCQFAHGKEEVRPSRFPTKNKSEAQTCKSYSSSGTCSYGSKCRFAHHQVTTSAISPTGPSVTATILATTQTISLSSIKAENSSESGSKSTSSGNVTVASTDWCPLDDGIEVSLPFSASTNEIPSREAVNAYINSVLYGPSRGKRLPVFAEICPE</sequence>
<evidence type="ECO:0000313" key="8">
    <source>
        <dbReference type="Proteomes" id="UP000241394"/>
    </source>
</evidence>
<evidence type="ECO:0000259" key="6">
    <source>
        <dbReference type="PROSITE" id="PS50103"/>
    </source>
</evidence>
<keyword evidence="2" id="KW-0677">Repeat</keyword>
<dbReference type="InterPro" id="IPR045877">
    <property type="entry name" value="ZFP36-like"/>
</dbReference>
<dbReference type="EMBL" id="NKQK01000019">
    <property type="protein sequence ID" value="PSS02829.1"/>
    <property type="molecule type" value="Genomic_DNA"/>
</dbReference>
<feature type="domain" description="C3H1-type" evidence="6">
    <location>
        <begin position="223"/>
        <end position="251"/>
    </location>
</feature>